<keyword evidence="2" id="KW-1185">Reference proteome</keyword>
<comment type="caution">
    <text evidence="1">The sequence shown here is derived from an EMBL/GenBank/DDBJ whole genome shotgun (WGS) entry which is preliminary data.</text>
</comment>
<organism evidence="1 2">
    <name type="scientific">Glutamicibacter uratoxydans</name>
    <name type="common">Arthrobacter uratoxydans</name>
    <dbReference type="NCBI Taxonomy" id="43667"/>
    <lineage>
        <taxon>Bacteria</taxon>
        <taxon>Bacillati</taxon>
        <taxon>Actinomycetota</taxon>
        <taxon>Actinomycetes</taxon>
        <taxon>Micrococcales</taxon>
        <taxon>Micrococcaceae</taxon>
        <taxon>Glutamicibacter</taxon>
    </lineage>
</organism>
<gene>
    <name evidence="1" type="ORF">AUR04nite_35060</name>
</gene>
<sequence length="54" mass="6189">MAKRPIQINESVLDRLAQGIQHTRIEVRYLIEEEHSVVGSRYCAREYPSSSSAN</sequence>
<proteinExistence type="predicted"/>
<accession>A0A4Y4DW29</accession>
<dbReference type="AlphaFoldDB" id="A0A4Y4DW29"/>
<evidence type="ECO:0000313" key="1">
    <source>
        <dbReference type="EMBL" id="GED07974.1"/>
    </source>
</evidence>
<name>A0A4Y4DW29_GLUUR</name>
<evidence type="ECO:0000313" key="2">
    <source>
        <dbReference type="Proteomes" id="UP000316612"/>
    </source>
</evidence>
<dbReference type="Proteomes" id="UP000316612">
    <property type="component" value="Unassembled WGS sequence"/>
</dbReference>
<dbReference type="EMBL" id="BJNY01000037">
    <property type="protein sequence ID" value="GED07974.1"/>
    <property type="molecule type" value="Genomic_DNA"/>
</dbReference>
<reference evidence="1 2" key="1">
    <citation type="submission" date="2019-06" db="EMBL/GenBank/DDBJ databases">
        <title>Whole genome shotgun sequence of Glutamicibacter uratoxydans NBRC 15515.</title>
        <authorList>
            <person name="Hosoyama A."/>
            <person name="Uohara A."/>
            <person name="Ohji S."/>
            <person name="Ichikawa N."/>
        </authorList>
    </citation>
    <scope>NUCLEOTIDE SEQUENCE [LARGE SCALE GENOMIC DNA]</scope>
    <source>
        <strain evidence="1 2">NBRC 15515</strain>
    </source>
</reference>
<protein>
    <submittedName>
        <fullName evidence="1">Uncharacterized protein</fullName>
    </submittedName>
</protein>